<gene>
    <name evidence="6" type="ORF">G9U51_02920</name>
</gene>
<name>A0A967AXC6_9MICO</name>
<sequence length="375" mass="40403">MQCDYYDRGACRSCTWMNVGYADQLARLEQITAGALGDLVPADVWLPVGHGRESGFRNKAKLVVGGRRGAPTLGILDGDFRGVDLTGCGLYEPGLSMALPALAQFVAETGLTPYDIPRRTGELKHLIVTHSPAGELMVRFVLRSPGQLRRLEDGLPDLLAAVPGLRVVTANLQPEHKAVLEGPDEAVLTDQLTLPMPVNDVVLHLGPRSFFQTNTEMAALLYRQAASWIDDDRPSSVLDLYCGVGGFAMHAADGVRAVRGLEVSADAVRCAERSVRENAKPLGDIRFETADADAELAIDAETVIVNPPRRGIGADLAAAIEASDARTLIYSSCHPGTLARDLRALPSWRVNAARLIDMFPQTTHAEVLIRLARAA</sequence>
<evidence type="ECO:0000256" key="3">
    <source>
        <dbReference type="ARBA" id="ARBA00022691"/>
    </source>
</evidence>
<dbReference type="InterPro" id="IPR010280">
    <property type="entry name" value="U5_MeTrfase_fam"/>
</dbReference>
<feature type="binding site" evidence="4">
    <location>
        <position position="212"/>
    </location>
    <ligand>
        <name>S-adenosyl-L-methionine</name>
        <dbReference type="ChEBI" id="CHEBI:59789"/>
    </ligand>
</feature>
<keyword evidence="3 4" id="KW-0949">S-adenosyl-L-methionine</keyword>
<proteinExistence type="inferred from homology"/>
<dbReference type="PANTHER" id="PTHR11061">
    <property type="entry name" value="RNA M5U METHYLTRANSFERASE"/>
    <property type="match status" value="1"/>
</dbReference>
<evidence type="ECO:0000313" key="6">
    <source>
        <dbReference type="EMBL" id="NHN54734.1"/>
    </source>
</evidence>
<dbReference type="InterPro" id="IPR029063">
    <property type="entry name" value="SAM-dependent_MTases_sf"/>
</dbReference>
<keyword evidence="7" id="KW-1185">Reference proteome</keyword>
<evidence type="ECO:0000256" key="1">
    <source>
        <dbReference type="ARBA" id="ARBA00022603"/>
    </source>
</evidence>
<accession>A0A967AXC6</accession>
<organism evidence="6 7">
    <name type="scientific">Metallococcus carri</name>
    <dbReference type="NCBI Taxonomy" id="1656884"/>
    <lineage>
        <taxon>Bacteria</taxon>
        <taxon>Bacillati</taxon>
        <taxon>Actinomycetota</taxon>
        <taxon>Actinomycetes</taxon>
        <taxon>Micrococcales</taxon>
        <taxon>Dermacoccaceae</taxon>
        <taxon>Metallococcus</taxon>
    </lineage>
</organism>
<dbReference type="PROSITE" id="PS01230">
    <property type="entry name" value="TRMA_1"/>
    <property type="match status" value="1"/>
</dbReference>
<dbReference type="SUPFAM" id="SSF53335">
    <property type="entry name" value="S-adenosyl-L-methionine-dependent methyltransferases"/>
    <property type="match status" value="1"/>
</dbReference>
<dbReference type="Gene3D" id="2.40.50.1070">
    <property type="match status" value="1"/>
</dbReference>
<dbReference type="CDD" id="cd02440">
    <property type="entry name" value="AdoMet_MTases"/>
    <property type="match status" value="1"/>
</dbReference>
<evidence type="ECO:0000256" key="5">
    <source>
        <dbReference type="PROSITE-ProRule" id="PRU10015"/>
    </source>
</evidence>
<dbReference type="Gene3D" id="3.40.50.150">
    <property type="entry name" value="Vaccinia Virus protein VP39"/>
    <property type="match status" value="1"/>
</dbReference>
<keyword evidence="1 4" id="KW-0489">Methyltransferase</keyword>
<feature type="binding site" evidence="4">
    <location>
        <position position="262"/>
    </location>
    <ligand>
        <name>S-adenosyl-L-methionine</name>
        <dbReference type="ChEBI" id="CHEBI:59789"/>
    </ligand>
</feature>
<dbReference type="Proteomes" id="UP000744769">
    <property type="component" value="Unassembled WGS sequence"/>
</dbReference>
<dbReference type="EMBL" id="JAAOIV010000002">
    <property type="protein sequence ID" value="NHN54734.1"/>
    <property type="molecule type" value="Genomic_DNA"/>
</dbReference>
<dbReference type="AlphaFoldDB" id="A0A967AXC6"/>
<comment type="similarity">
    <text evidence="4">Belongs to the class I-like SAM-binding methyltransferase superfamily. RNA M5U methyltransferase family.</text>
</comment>
<feature type="binding site" evidence="4">
    <location>
        <position position="306"/>
    </location>
    <ligand>
        <name>S-adenosyl-L-methionine</name>
        <dbReference type="ChEBI" id="CHEBI:59789"/>
    </ligand>
</feature>
<evidence type="ECO:0000256" key="4">
    <source>
        <dbReference type="PROSITE-ProRule" id="PRU01024"/>
    </source>
</evidence>
<feature type="active site" evidence="5">
    <location>
        <position position="333"/>
    </location>
</feature>
<dbReference type="GO" id="GO:0070041">
    <property type="term" value="F:rRNA (uridine-C5-)-methyltransferase activity"/>
    <property type="evidence" value="ECO:0007669"/>
    <property type="project" value="TreeGrafter"/>
</dbReference>
<dbReference type="PANTHER" id="PTHR11061:SF30">
    <property type="entry name" value="TRNA (URACIL(54)-C(5))-METHYLTRANSFERASE"/>
    <property type="match status" value="1"/>
</dbReference>
<feature type="active site" description="Nucleophile" evidence="4">
    <location>
        <position position="333"/>
    </location>
</feature>
<feature type="binding site" evidence="4">
    <location>
        <position position="241"/>
    </location>
    <ligand>
        <name>S-adenosyl-L-methionine</name>
        <dbReference type="ChEBI" id="CHEBI:59789"/>
    </ligand>
</feature>
<dbReference type="RefSeq" id="WP_166192916.1">
    <property type="nucleotide sequence ID" value="NZ_JAAOIV010000002.1"/>
</dbReference>
<reference evidence="6" key="1">
    <citation type="submission" date="2020-03" db="EMBL/GenBank/DDBJ databases">
        <title>Draft sequencing of Calidifontibacter sp. DB0510.</title>
        <authorList>
            <person name="Kim D.-U."/>
        </authorList>
    </citation>
    <scope>NUCLEOTIDE SEQUENCE</scope>
    <source>
        <strain evidence="6">DB0510</strain>
    </source>
</reference>
<comment type="caution">
    <text evidence="6">The sequence shown here is derived from an EMBL/GenBank/DDBJ whole genome shotgun (WGS) entry which is preliminary data.</text>
</comment>
<keyword evidence="2 4" id="KW-0808">Transferase</keyword>
<evidence type="ECO:0000313" key="7">
    <source>
        <dbReference type="Proteomes" id="UP000744769"/>
    </source>
</evidence>
<dbReference type="PROSITE" id="PS51687">
    <property type="entry name" value="SAM_MT_RNA_M5U"/>
    <property type="match status" value="1"/>
</dbReference>
<protein>
    <submittedName>
        <fullName evidence="6">Methyltransferase domain-containing protein</fullName>
    </submittedName>
</protein>
<dbReference type="InterPro" id="IPR030390">
    <property type="entry name" value="MeTrfase_TrmA_AS"/>
</dbReference>
<dbReference type="Pfam" id="PF05958">
    <property type="entry name" value="tRNA_U5-meth_tr"/>
    <property type="match status" value="1"/>
</dbReference>
<evidence type="ECO:0000256" key="2">
    <source>
        <dbReference type="ARBA" id="ARBA00022679"/>
    </source>
</evidence>
<dbReference type="GO" id="GO:0070475">
    <property type="term" value="P:rRNA base methylation"/>
    <property type="evidence" value="ECO:0007669"/>
    <property type="project" value="TreeGrafter"/>
</dbReference>